<dbReference type="Gene3D" id="3.30.750.24">
    <property type="entry name" value="STAS domain"/>
    <property type="match status" value="1"/>
</dbReference>
<evidence type="ECO:0000259" key="1">
    <source>
        <dbReference type="PROSITE" id="PS50801"/>
    </source>
</evidence>
<dbReference type="InterPro" id="IPR036513">
    <property type="entry name" value="STAS_dom_sf"/>
</dbReference>
<dbReference type="SUPFAM" id="SSF52091">
    <property type="entry name" value="SpoIIaa-like"/>
    <property type="match status" value="1"/>
</dbReference>
<dbReference type="OrthoDB" id="9967483at2"/>
<dbReference type="PROSITE" id="PS50801">
    <property type="entry name" value="STAS"/>
    <property type="match status" value="1"/>
</dbReference>
<keyword evidence="3" id="KW-1185">Reference proteome</keyword>
<evidence type="ECO:0000313" key="2">
    <source>
        <dbReference type="EMBL" id="EEW24144.1"/>
    </source>
</evidence>
<dbReference type="InterPro" id="IPR002645">
    <property type="entry name" value="STAS_dom"/>
</dbReference>
<dbReference type="STRING" id="371731.Rsw2DRAFT_2955"/>
<dbReference type="Proteomes" id="UP000010121">
    <property type="component" value="Unassembled WGS sequence"/>
</dbReference>
<protein>
    <recommendedName>
        <fullName evidence="1">STAS domain-containing protein</fullName>
    </recommendedName>
</protein>
<evidence type="ECO:0000313" key="3">
    <source>
        <dbReference type="Proteomes" id="UP000010121"/>
    </source>
</evidence>
<dbReference type="Pfam" id="PF13466">
    <property type="entry name" value="STAS_2"/>
    <property type="match status" value="1"/>
</dbReference>
<organism evidence="2 3">
    <name type="scientific">Rhodobacter ferrooxidans</name>
    <dbReference type="NCBI Taxonomy" id="371731"/>
    <lineage>
        <taxon>Bacteria</taxon>
        <taxon>Pseudomonadati</taxon>
        <taxon>Pseudomonadota</taxon>
        <taxon>Alphaproteobacteria</taxon>
        <taxon>Rhodobacterales</taxon>
        <taxon>Rhodobacter group</taxon>
        <taxon>Rhodobacter</taxon>
    </lineage>
</organism>
<accession>C8S4H7</accession>
<sequence length="108" mass="11227">MTVNAHHLTLPADANIHQAEPLAAQILAALGQVAPLQIDTAAVESLDLAVVQILVAAHRQANRMGKRMSVALPEGSAFATALADFGILNPANAQITVQDGFWTGVHSA</sequence>
<dbReference type="eggNOG" id="ENOG5031BIY">
    <property type="taxonomic scope" value="Bacteria"/>
</dbReference>
<dbReference type="InterPro" id="IPR058548">
    <property type="entry name" value="MlaB-like_STAS"/>
</dbReference>
<feature type="domain" description="STAS" evidence="1">
    <location>
        <begin position="8"/>
        <end position="108"/>
    </location>
</feature>
<comment type="caution">
    <text evidence="2">The sequence shown here is derived from an EMBL/GenBank/DDBJ whole genome shotgun (WGS) entry which is preliminary data.</text>
</comment>
<name>C8S4H7_9RHOB</name>
<proteinExistence type="predicted"/>
<dbReference type="EMBL" id="ACYY01000025">
    <property type="protein sequence ID" value="EEW24144.1"/>
    <property type="molecule type" value="Genomic_DNA"/>
</dbReference>
<dbReference type="AlphaFoldDB" id="C8S4H7"/>
<gene>
    <name evidence="2" type="ORF">Rsw2DRAFT_2955</name>
</gene>
<reference evidence="2 3" key="1">
    <citation type="submission" date="2009-08" db="EMBL/GenBank/DDBJ databases">
        <title>The draft genome of Rhodobacter sp. SW2.</title>
        <authorList>
            <consortium name="US DOE Joint Genome Institute (JGI-PGF)"/>
            <person name="Lucas S."/>
            <person name="Copeland A."/>
            <person name="Lapidus A."/>
            <person name="Glavina del Rio T."/>
            <person name="Tice H."/>
            <person name="Bruce D."/>
            <person name="Goodwin L."/>
            <person name="Pitluck S."/>
            <person name="Larimer F."/>
            <person name="Land M.L."/>
            <person name="Hauser L."/>
            <person name="Emerson D."/>
        </authorList>
    </citation>
    <scope>NUCLEOTIDE SEQUENCE [LARGE SCALE GENOMIC DNA]</scope>
    <source>
        <strain evidence="2 3">SW2</strain>
    </source>
</reference>